<keyword evidence="2" id="KW-1185">Reference proteome</keyword>
<name>D5DZ69_PRIM1</name>
<evidence type="ECO:0000313" key="1">
    <source>
        <dbReference type="EMBL" id="ADE68233.1"/>
    </source>
</evidence>
<dbReference type="STRING" id="545693.BMQ_1200"/>
<dbReference type="HOGENOM" id="CLU_175318_0_0_9"/>
<evidence type="ECO:0000313" key="2">
    <source>
        <dbReference type="Proteomes" id="UP000000935"/>
    </source>
</evidence>
<dbReference type="EMBL" id="CP001983">
    <property type="protein sequence ID" value="ADE68233.1"/>
    <property type="molecule type" value="Genomic_DNA"/>
</dbReference>
<dbReference type="KEGG" id="bmq:BMQ_1200"/>
<protein>
    <submittedName>
        <fullName evidence="1">Uncharacterized protein</fullName>
    </submittedName>
</protein>
<sequence length="107" mass="12084">MGDKTGEKLILHQSKMSFFIFLKGEGFMSHTAVAAHTGEKALKEAVKLLGKHYQVAYRELETFYEIVVENHVRTYAVGIDIKDVQKANELEIYSSCCSKLERVGCLL</sequence>
<dbReference type="Proteomes" id="UP000000935">
    <property type="component" value="Chromosome"/>
</dbReference>
<proteinExistence type="predicted"/>
<reference evidence="1 2" key="1">
    <citation type="journal article" date="2011" name="J. Bacteriol.">
        <title>Genome sequences of the biotechnologically important Bacillus megaterium strains QM B1551 and DSM319.</title>
        <authorList>
            <person name="Eppinger M."/>
            <person name="Bunk B."/>
            <person name="Johns M.A."/>
            <person name="Edirisinghe J.N."/>
            <person name="Kutumbaka K.K."/>
            <person name="Koenig S.S."/>
            <person name="Huot Creasy H."/>
            <person name="Rosovitz M.J."/>
            <person name="Riley D.R."/>
            <person name="Daugherty S."/>
            <person name="Martin M."/>
            <person name="Elbourne L.D."/>
            <person name="Paulsen I."/>
            <person name="Biedendieck R."/>
            <person name="Braun C."/>
            <person name="Grayburn S."/>
            <person name="Dhingra S."/>
            <person name="Lukyanchuk V."/>
            <person name="Ball B."/>
            <person name="Ul-Qamar R."/>
            <person name="Seibel J."/>
            <person name="Bremer E."/>
            <person name="Jahn D."/>
            <person name="Ravel J."/>
            <person name="Vary P.S."/>
        </authorList>
    </citation>
    <scope>NUCLEOTIDE SEQUENCE [LARGE SCALE GENOMIC DNA]</scope>
    <source>
        <strain evidence="2">ATCC 12872 / QMB1551</strain>
    </source>
</reference>
<gene>
    <name evidence="1" type="ordered locus">BMQ_1200</name>
</gene>
<accession>D5DZ69</accession>
<dbReference type="AlphaFoldDB" id="D5DZ69"/>
<organism evidence="1 2">
    <name type="scientific">Priestia megaterium (strain ATCC 12872 / QMB1551)</name>
    <name type="common">Bacillus megaterium</name>
    <dbReference type="NCBI Taxonomy" id="545693"/>
    <lineage>
        <taxon>Bacteria</taxon>
        <taxon>Bacillati</taxon>
        <taxon>Bacillota</taxon>
        <taxon>Bacilli</taxon>
        <taxon>Bacillales</taxon>
        <taxon>Bacillaceae</taxon>
        <taxon>Priestia</taxon>
    </lineage>
</organism>